<protein>
    <recommendedName>
        <fullName evidence="4">HEAT repeat domain-containing protein</fullName>
    </recommendedName>
</protein>
<gene>
    <name evidence="2" type="ORF">SAMN05444412_111160</name>
</gene>
<sequence length="532" mass="61592">MNVEFYKKHLYLLLFLNLCFTDFSFGQSPGILGEDSRRILGSNSIIQGVSYQIDLEVSDTTLNLTDLGFTKSPLIDNKWTSASLPDYGAVLFLQDSLLKTRNSTSFVRYFLYYDEVTTSALEEYLDNLSRNELLLNDMTLGNQSLDDQGELILKGAKIPFKPLYKIKIKILNDIKMILLIGILFFFLVSCVVLVLIMVIVKMRKNRERILTKRFKKLCYEPISTLLFDYEFAQLQAYSTEDLEAFFPKNYLSQSLFRNVMIQEIISLNKNMKGDFKAKLKLIYRKLDLHVFSMKKLESKRWDIIATGITEINEMDVNEALSRVQDFAMEKNFYIRSNAVATILNLSNDSDLQVLVNQKYPLSRWQQMIYLRIIKFLTSQKVVKIENLFDSENESVRIFGIKLVKIMGKMEAIKSLSGIFYKAGDFEKIQILKTYDALNAESELEQIHHALFSDSHALRIQAMVVLKNLGDIQSQALLIERFAVLTDFESKKAIMDTMYTLNKDNFHEMTKGVEEEEVIRICQHLEDPILTHV</sequence>
<keyword evidence="1" id="KW-1133">Transmembrane helix</keyword>
<keyword evidence="1" id="KW-0472">Membrane</keyword>
<evidence type="ECO:0000313" key="3">
    <source>
        <dbReference type="Proteomes" id="UP000199663"/>
    </source>
</evidence>
<dbReference type="EMBL" id="FNQC01000011">
    <property type="protein sequence ID" value="SDZ37128.1"/>
    <property type="molecule type" value="Genomic_DNA"/>
</dbReference>
<dbReference type="InterPro" id="IPR016024">
    <property type="entry name" value="ARM-type_fold"/>
</dbReference>
<organism evidence="2 3">
    <name type="scientific">Rhodonellum ikkaensis</name>
    <dbReference type="NCBI Taxonomy" id="336829"/>
    <lineage>
        <taxon>Bacteria</taxon>
        <taxon>Pseudomonadati</taxon>
        <taxon>Bacteroidota</taxon>
        <taxon>Cytophagia</taxon>
        <taxon>Cytophagales</taxon>
        <taxon>Cytophagaceae</taxon>
        <taxon>Rhodonellum</taxon>
    </lineage>
</organism>
<evidence type="ECO:0000256" key="1">
    <source>
        <dbReference type="SAM" id="Phobius"/>
    </source>
</evidence>
<keyword evidence="3" id="KW-1185">Reference proteome</keyword>
<reference evidence="2 3" key="1">
    <citation type="submission" date="2016-10" db="EMBL/GenBank/DDBJ databases">
        <authorList>
            <person name="Varghese N."/>
            <person name="Submissions S."/>
        </authorList>
    </citation>
    <scope>NUCLEOTIDE SEQUENCE [LARGE SCALE GENOMIC DNA]</scope>
    <source>
        <strain evidence="2 3">DSM 17997</strain>
    </source>
</reference>
<feature type="transmembrane region" description="Helical" evidence="1">
    <location>
        <begin position="176"/>
        <end position="200"/>
    </location>
</feature>
<keyword evidence="1" id="KW-0812">Transmembrane</keyword>
<evidence type="ECO:0008006" key="4">
    <source>
        <dbReference type="Google" id="ProtNLM"/>
    </source>
</evidence>
<dbReference type="Proteomes" id="UP000199663">
    <property type="component" value="Unassembled WGS sequence"/>
</dbReference>
<evidence type="ECO:0000313" key="2">
    <source>
        <dbReference type="EMBL" id="SDZ37128.1"/>
    </source>
</evidence>
<name>A0A1H3SHE4_9BACT</name>
<comment type="caution">
    <text evidence="2">The sequence shown here is derived from an EMBL/GenBank/DDBJ whole genome shotgun (WGS) entry which is preliminary data.</text>
</comment>
<dbReference type="SUPFAM" id="SSF48371">
    <property type="entry name" value="ARM repeat"/>
    <property type="match status" value="1"/>
</dbReference>
<proteinExistence type="predicted"/>
<accession>A0A1H3SHE4</accession>